<keyword evidence="3" id="KW-1185">Reference proteome</keyword>
<proteinExistence type="predicted"/>
<keyword evidence="1" id="KW-1133">Transmembrane helix</keyword>
<dbReference type="Pfam" id="PF07301">
    <property type="entry name" value="DUF1453"/>
    <property type="match status" value="1"/>
</dbReference>
<reference evidence="3" key="1">
    <citation type="journal article" date="2019" name="Int. J. Syst. Evol. Microbiol.">
        <title>The Global Catalogue of Microorganisms (GCM) 10K type strain sequencing project: providing services to taxonomists for standard genome sequencing and annotation.</title>
        <authorList>
            <consortium name="The Broad Institute Genomics Platform"/>
            <consortium name="The Broad Institute Genome Sequencing Center for Infectious Disease"/>
            <person name="Wu L."/>
            <person name="Ma J."/>
        </authorList>
    </citation>
    <scope>NUCLEOTIDE SEQUENCE [LARGE SCALE GENOMIC DNA]</scope>
    <source>
        <strain evidence="3">CGMCC 4.5798</strain>
    </source>
</reference>
<sequence>MLPTPVVAAVLAPFVLWRVYSRIKRLTTRQRSKTWRHRTTLVFFPLLLLLLAAASLKAPMALAGMGAGLAVGVILGRIGSKGTRFEQQGDEYYFTPHAPIGMLVALLFLGRMGYRAYQVLEANGQLAHHEFVSSPLTLCIFGVLAGYYITFAAGLLAWRKRTAAATAAAPATAQ</sequence>
<feature type="transmembrane region" description="Helical" evidence="1">
    <location>
        <begin position="35"/>
        <end position="54"/>
    </location>
</feature>
<feature type="transmembrane region" description="Helical" evidence="1">
    <location>
        <begin position="60"/>
        <end position="80"/>
    </location>
</feature>
<keyword evidence="1" id="KW-0812">Transmembrane</keyword>
<evidence type="ECO:0008006" key="4">
    <source>
        <dbReference type="Google" id="ProtNLM"/>
    </source>
</evidence>
<accession>A0ABW0RZ57</accession>
<dbReference type="RefSeq" id="WP_379772011.1">
    <property type="nucleotide sequence ID" value="NZ_JBHSMZ010000010.1"/>
</dbReference>
<feature type="transmembrane region" description="Helical" evidence="1">
    <location>
        <begin position="6"/>
        <end position="23"/>
    </location>
</feature>
<feature type="transmembrane region" description="Helical" evidence="1">
    <location>
        <begin position="134"/>
        <end position="158"/>
    </location>
</feature>
<evidence type="ECO:0000313" key="3">
    <source>
        <dbReference type="Proteomes" id="UP001596086"/>
    </source>
</evidence>
<dbReference type="EMBL" id="JBHSMZ010000010">
    <property type="protein sequence ID" value="MFC5549918.1"/>
    <property type="molecule type" value="Genomic_DNA"/>
</dbReference>
<keyword evidence="1" id="KW-0472">Membrane</keyword>
<protein>
    <recommendedName>
        <fullName evidence="4">DUF1453 domain-containing protein</fullName>
    </recommendedName>
</protein>
<evidence type="ECO:0000256" key="1">
    <source>
        <dbReference type="SAM" id="Phobius"/>
    </source>
</evidence>
<dbReference type="Proteomes" id="UP001596086">
    <property type="component" value="Unassembled WGS sequence"/>
</dbReference>
<dbReference type="InterPro" id="IPR058247">
    <property type="entry name" value="DUF1453"/>
</dbReference>
<evidence type="ECO:0000313" key="2">
    <source>
        <dbReference type="EMBL" id="MFC5549918.1"/>
    </source>
</evidence>
<organism evidence="2 3">
    <name type="scientific">Massilia aerilata</name>
    <dbReference type="NCBI Taxonomy" id="453817"/>
    <lineage>
        <taxon>Bacteria</taxon>
        <taxon>Pseudomonadati</taxon>
        <taxon>Pseudomonadota</taxon>
        <taxon>Betaproteobacteria</taxon>
        <taxon>Burkholderiales</taxon>
        <taxon>Oxalobacteraceae</taxon>
        <taxon>Telluria group</taxon>
        <taxon>Massilia</taxon>
    </lineage>
</organism>
<comment type="caution">
    <text evidence="2">The sequence shown here is derived from an EMBL/GenBank/DDBJ whole genome shotgun (WGS) entry which is preliminary data.</text>
</comment>
<name>A0ABW0RZ57_9BURK</name>
<feature type="transmembrane region" description="Helical" evidence="1">
    <location>
        <begin position="92"/>
        <end position="114"/>
    </location>
</feature>
<gene>
    <name evidence="2" type="ORF">ACFPO9_15485</name>
</gene>